<organism evidence="1 2">
    <name type="scientific">Heterorhabditis bacteriophora</name>
    <name type="common">Entomopathogenic nematode worm</name>
    <dbReference type="NCBI Taxonomy" id="37862"/>
    <lineage>
        <taxon>Eukaryota</taxon>
        <taxon>Metazoa</taxon>
        <taxon>Ecdysozoa</taxon>
        <taxon>Nematoda</taxon>
        <taxon>Chromadorea</taxon>
        <taxon>Rhabditida</taxon>
        <taxon>Rhabditina</taxon>
        <taxon>Rhabditomorpha</taxon>
        <taxon>Strongyloidea</taxon>
        <taxon>Heterorhabditidae</taxon>
        <taxon>Heterorhabditis</taxon>
    </lineage>
</organism>
<evidence type="ECO:0000313" key="1">
    <source>
        <dbReference type="Proteomes" id="UP000095283"/>
    </source>
</evidence>
<evidence type="ECO:0000313" key="2">
    <source>
        <dbReference type="WBParaSite" id="Hba_05235"/>
    </source>
</evidence>
<proteinExistence type="predicted"/>
<dbReference type="WBParaSite" id="Hba_05235">
    <property type="protein sequence ID" value="Hba_05235"/>
    <property type="gene ID" value="Hba_05235"/>
</dbReference>
<dbReference type="AlphaFoldDB" id="A0A1I7WJN5"/>
<dbReference type="Proteomes" id="UP000095283">
    <property type="component" value="Unplaced"/>
</dbReference>
<sequence length="19" mass="2150">MTNSKLRTSNECKIPLSEV</sequence>
<accession>A0A1I7WJN5</accession>
<name>A0A1I7WJN5_HETBA</name>
<reference evidence="2" key="1">
    <citation type="submission" date="2016-11" db="UniProtKB">
        <authorList>
            <consortium name="WormBaseParasite"/>
        </authorList>
    </citation>
    <scope>IDENTIFICATION</scope>
</reference>
<keyword evidence="1" id="KW-1185">Reference proteome</keyword>
<protein>
    <submittedName>
        <fullName evidence="2">Uncharacterized protein</fullName>
    </submittedName>
</protein>